<feature type="transmembrane region" description="Helical" evidence="21">
    <location>
        <begin position="378"/>
        <end position="397"/>
    </location>
</feature>
<dbReference type="GO" id="GO:0008195">
    <property type="term" value="F:phosphatidate phosphatase activity"/>
    <property type="evidence" value="ECO:0007669"/>
    <property type="project" value="UniProtKB-EC"/>
</dbReference>
<keyword evidence="10" id="KW-0378">Hydrolase</keyword>
<comment type="catalytic activity">
    <reaction evidence="2">
        <text>a 1,2-diacyl-sn-glycero-3-phosphate + H2O = a 1,2-diacyl-sn-glycerol + phosphate</text>
        <dbReference type="Rhea" id="RHEA:27429"/>
        <dbReference type="ChEBI" id="CHEBI:15377"/>
        <dbReference type="ChEBI" id="CHEBI:17815"/>
        <dbReference type="ChEBI" id="CHEBI:43474"/>
        <dbReference type="ChEBI" id="CHEBI:58608"/>
        <dbReference type="EC" id="3.1.3.4"/>
    </reaction>
    <physiologicalReaction direction="left-to-right" evidence="2">
        <dbReference type="Rhea" id="RHEA:27430"/>
    </physiologicalReaction>
</comment>
<feature type="compositionally biased region" description="Low complexity" evidence="20">
    <location>
        <begin position="154"/>
        <end position="163"/>
    </location>
</feature>
<evidence type="ECO:0000256" key="8">
    <source>
        <dbReference type="ARBA" id="ARBA00022475"/>
    </source>
</evidence>
<evidence type="ECO:0000313" key="24">
    <source>
        <dbReference type="Proteomes" id="UP000645828"/>
    </source>
</evidence>
<comment type="subcellular location">
    <subcellularLocation>
        <location evidence="4">Cell membrane</location>
        <topology evidence="4">Multi-pass membrane protein</topology>
    </subcellularLocation>
</comment>
<feature type="domain" description="Phosphatidic acid phosphatase type 2/haloperoxidase" evidence="22">
    <location>
        <begin position="258"/>
        <end position="397"/>
    </location>
</feature>
<dbReference type="Pfam" id="PF01569">
    <property type="entry name" value="PAP2"/>
    <property type="match status" value="1"/>
</dbReference>
<dbReference type="GO" id="GO:0000810">
    <property type="term" value="F:diacylglycerol diphosphate phosphatase activity"/>
    <property type="evidence" value="ECO:0007669"/>
    <property type="project" value="UniProtKB-EC"/>
</dbReference>
<keyword evidence="24" id="KW-1185">Reference proteome</keyword>
<evidence type="ECO:0000256" key="4">
    <source>
        <dbReference type="ARBA" id="ARBA00004651"/>
    </source>
</evidence>
<evidence type="ECO:0000256" key="1">
    <source>
        <dbReference type="ARBA" id="ARBA00000235"/>
    </source>
</evidence>
<dbReference type="SMART" id="SM00014">
    <property type="entry name" value="acidPPc"/>
    <property type="match status" value="1"/>
</dbReference>
<name>A0A811YUJ2_NYCPR</name>
<dbReference type="PANTHER" id="PTHR10165:SF87">
    <property type="entry name" value="PHOSPHOLIPID PHOSPHATASE 5"/>
    <property type="match status" value="1"/>
</dbReference>
<dbReference type="EMBL" id="CAJHUB010000749">
    <property type="protein sequence ID" value="CAD7680288.1"/>
    <property type="molecule type" value="Genomic_DNA"/>
</dbReference>
<dbReference type="GO" id="GO:0005886">
    <property type="term" value="C:plasma membrane"/>
    <property type="evidence" value="ECO:0007669"/>
    <property type="project" value="UniProtKB-SubCell"/>
</dbReference>
<evidence type="ECO:0000256" key="14">
    <source>
        <dbReference type="ARBA" id="ARBA00025707"/>
    </source>
</evidence>
<evidence type="ECO:0000256" key="6">
    <source>
        <dbReference type="ARBA" id="ARBA00008816"/>
    </source>
</evidence>
<evidence type="ECO:0000256" key="15">
    <source>
        <dbReference type="ARBA" id="ARBA00038902"/>
    </source>
</evidence>
<reference evidence="23" key="1">
    <citation type="submission" date="2020-12" db="EMBL/GenBank/DDBJ databases">
        <authorList>
            <consortium name="Molecular Ecology Group"/>
        </authorList>
    </citation>
    <scope>NUCLEOTIDE SEQUENCE</scope>
    <source>
        <strain evidence="23">TBG_1078</strain>
    </source>
</reference>
<evidence type="ECO:0000256" key="17">
    <source>
        <dbReference type="ARBA" id="ARBA00052841"/>
    </source>
</evidence>
<evidence type="ECO:0000256" key="18">
    <source>
        <dbReference type="ARBA" id="ARBA00056498"/>
    </source>
</evidence>
<keyword evidence="8" id="KW-1003">Cell membrane</keyword>
<dbReference type="GO" id="GO:0006644">
    <property type="term" value="P:phospholipid metabolic process"/>
    <property type="evidence" value="ECO:0007669"/>
    <property type="project" value="UniProtKB-UniPathway"/>
</dbReference>
<evidence type="ECO:0000256" key="5">
    <source>
        <dbReference type="ARBA" id="ARBA00005074"/>
    </source>
</evidence>
<dbReference type="InterPro" id="IPR036938">
    <property type="entry name" value="PAP2/HPO_sf"/>
</dbReference>
<dbReference type="EC" id="3.6.1.75" evidence="15"/>
<evidence type="ECO:0000256" key="12">
    <source>
        <dbReference type="ARBA" id="ARBA00023098"/>
    </source>
</evidence>
<evidence type="ECO:0000256" key="19">
    <source>
        <dbReference type="ARBA" id="ARBA00074743"/>
    </source>
</evidence>
<evidence type="ECO:0000256" key="16">
    <source>
        <dbReference type="ARBA" id="ARBA00047873"/>
    </source>
</evidence>
<evidence type="ECO:0000256" key="20">
    <source>
        <dbReference type="SAM" id="MobiDB-lite"/>
    </source>
</evidence>
<evidence type="ECO:0000256" key="13">
    <source>
        <dbReference type="ARBA" id="ARBA00023136"/>
    </source>
</evidence>
<dbReference type="InterPro" id="IPR000326">
    <property type="entry name" value="PAP2/HPO"/>
</dbReference>
<feature type="compositionally biased region" description="Basic and acidic residues" evidence="20">
    <location>
        <begin position="48"/>
        <end position="60"/>
    </location>
</feature>
<comment type="catalytic activity">
    <reaction evidence="16">
        <text>a 1,2-diacyl-sn-glycerol 3-diphosphate + H2O = a 1,2-diacyl-sn-glycero-3-phosphate + phosphate + H(+)</text>
        <dbReference type="Rhea" id="RHEA:27449"/>
        <dbReference type="ChEBI" id="CHEBI:15377"/>
        <dbReference type="ChEBI" id="CHEBI:15378"/>
        <dbReference type="ChEBI" id="CHEBI:43474"/>
        <dbReference type="ChEBI" id="CHEBI:58608"/>
        <dbReference type="ChEBI" id="CHEBI:59996"/>
        <dbReference type="EC" id="3.6.1.75"/>
    </reaction>
    <physiologicalReaction direction="left-to-right" evidence="16">
        <dbReference type="Rhea" id="RHEA:27450"/>
    </physiologicalReaction>
</comment>
<dbReference type="FunFam" id="1.20.144.10:FF:000022">
    <property type="entry name" value="Phospholipid phosphatase 5"/>
    <property type="match status" value="1"/>
</dbReference>
<feature type="transmembrane region" description="Helical" evidence="21">
    <location>
        <begin position="229"/>
        <end position="247"/>
    </location>
</feature>
<feature type="transmembrane region" description="Helical" evidence="21">
    <location>
        <begin position="354"/>
        <end position="372"/>
    </location>
</feature>
<keyword evidence="11 21" id="KW-1133">Transmembrane helix</keyword>
<comment type="catalytic activity">
    <reaction evidence="1">
        <text>1-(9Z-octadecenoyl)-sn-glycero-3-phosphate + H2O = 1-(9Z-octadecenoyl)-sn-glycerol + phosphate</text>
        <dbReference type="Rhea" id="RHEA:39835"/>
        <dbReference type="ChEBI" id="CHEBI:15377"/>
        <dbReference type="ChEBI" id="CHEBI:43474"/>
        <dbReference type="ChEBI" id="CHEBI:74544"/>
        <dbReference type="ChEBI" id="CHEBI:75757"/>
    </reaction>
    <physiologicalReaction direction="left-to-right" evidence="1">
        <dbReference type="Rhea" id="RHEA:39836"/>
    </physiologicalReaction>
</comment>
<comment type="pathway">
    <text evidence="5">Lipid metabolism; phospholipid metabolism.</text>
</comment>
<evidence type="ECO:0000256" key="7">
    <source>
        <dbReference type="ARBA" id="ARBA00012638"/>
    </source>
</evidence>
<dbReference type="CDD" id="cd03390">
    <property type="entry name" value="PAP2_containing_1_like"/>
    <property type="match status" value="1"/>
</dbReference>
<evidence type="ECO:0000256" key="21">
    <source>
        <dbReference type="SAM" id="Phobius"/>
    </source>
</evidence>
<comment type="similarity">
    <text evidence="6">Belongs to the PA-phosphatase related phosphoesterase family.</text>
</comment>
<protein>
    <recommendedName>
        <fullName evidence="19">Phospholipid phosphatase 5</fullName>
        <ecNumber evidence="7">3.1.3.4</ecNumber>
        <ecNumber evidence="15">3.6.1.75</ecNumber>
    </recommendedName>
</protein>
<dbReference type="SUPFAM" id="SSF48317">
    <property type="entry name" value="Acid phosphatase/Vanadium-dependent haloperoxidase"/>
    <property type="match status" value="1"/>
</dbReference>
<dbReference type="AlphaFoldDB" id="A0A811YUJ2"/>
<dbReference type="Proteomes" id="UP000645828">
    <property type="component" value="Unassembled WGS sequence"/>
</dbReference>
<dbReference type="PANTHER" id="PTHR10165">
    <property type="entry name" value="LIPID PHOSPHATE PHOSPHATASE"/>
    <property type="match status" value="1"/>
</dbReference>
<evidence type="ECO:0000313" key="23">
    <source>
        <dbReference type="EMBL" id="CAD7680288.1"/>
    </source>
</evidence>
<comment type="caution">
    <text evidence="23">The sequence shown here is derived from an EMBL/GenBank/DDBJ whole genome shotgun (WGS) entry which is preliminary data.</text>
</comment>
<evidence type="ECO:0000256" key="10">
    <source>
        <dbReference type="ARBA" id="ARBA00022801"/>
    </source>
</evidence>
<dbReference type="UniPathway" id="UPA00085"/>
<evidence type="ECO:0000256" key="3">
    <source>
        <dbReference type="ARBA" id="ARBA00001869"/>
    </source>
</evidence>
<comment type="catalytic activity">
    <reaction evidence="3">
        <text>1,2-dioctanoyl-sn-glycero-3-phosphate + H2O = 1,2-dioctanoyl-sn-glycerol + phosphate</text>
        <dbReference type="Rhea" id="RHEA:42860"/>
        <dbReference type="ChEBI" id="CHEBI:15377"/>
        <dbReference type="ChEBI" id="CHEBI:43474"/>
        <dbReference type="ChEBI" id="CHEBI:76979"/>
        <dbReference type="ChEBI" id="CHEBI:78229"/>
    </reaction>
    <physiologicalReaction direction="left-to-right" evidence="3">
        <dbReference type="Rhea" id="RHEA:42861"/>
    </physiologicalReaction>
</comment>
<feature type="transmembrane region" description="Helical" evidence="21">
    <location>
        <begin position="259"/>
        <end position="280"/>
    </location>
</feature>
<evidence type="ECO:0000256" key="2">
    <source>
        <dbReference type="ARBA" id="ARBA00001180"/>
    </source>
</evidence>
<proteinExistence type="inferred from homology"/>
<comment type="function">
    <text evidence="18">Magnesium-independent phospholipid phosphatase with broad substrate specificity. Preferentially catalyzes the conversion of diacylglycerol pyrophosphate into phosphatidate but can also act on phosphatidate and lysophosphatidate. Phospholipid phosphatases are involved in both the synthesis of lipids and the generation or degradation of lipid-signaling molecules.</text>
</comment>
<dbReference type="GO" id="GO:0046839">
    <property type="term" value="P:phospholipid dephosphorylation"/>
    <property type="evidence" value="ECO:0007669"/>
    <property type="project" value="TreeGrafter"/>
</dbReference>
<feature type="region of interest" description="Disordered" evidence="20">
    <location>
        <begin position="35"/>
        <end position="171"/>
    </location>
</feature>
<evidence type="ECO:0000256" key="9">
    <source>
        <dbReference type="ARBA" id="ARBA00022692"/>
    </source>
</evidence>
<sequence length="433" mass="47025">MCTHTHTRLVGPAAQRVPTACGLVVFARRGGWGRASEKGRLAPRGCRPRGDGATGRRGDGRQGGTRVTRISFIRQAPRALLPGWTAGGGSRFPAARPPGRGRGRGGAGAGQGRRRPRLPRVQFPRRPPAGAESRGAAPRLGPPGDRLASRRRSAAATSAQRPSVRPQPSGRMGKVAAALGAELGVRLALFAAFLVTELLPPFQRRIQPEEMWLYRNPFVEAEYFPTKPMFVIAFLSPLSLILLARCLKKAGPTDSRQACLAASLALALSGVFTNTVKLIVGRPRPDFFYRCFPDGQAHSDLTCTGEKDVVNEGRKSFPSGHSSFAFAGLAFASFYLAGKLHCFTPQGRGKSWRLCAVLLPLLLASVIALSRTCDYKHHWQDVLVGSMIGLTFAYVCYRQYYPPLTDAECHKPFQDTLVLPTIQKPADPHHFSI</sequence>
<organism evidence="23 24">
    <name type="scientific">Nyctereutes procyonoides</name>
    <name type="common">Raccoon dog</name>
    <name type="synonym">Canis procyonoides</name>
    <dbReference type="NCBI Taxonomy" id="34880"/>
    <lineage>
        <taxon>Eukaryota</taxon>
        <taxon>Metazoa</taxon>
        <taxon>Chordata</taxon>
        <taxon>Craniata</taxon>
        <taxon>Vertebrata</taxon>
        <taxon>Euteleostomi</taxon>
        <taxon>Mammalia</taxon>
        <taxon>Eutheria</taxon>
        <taxon>Laurasiatheria</taxon>
        <taxon>Carnivora</taxon>
        <taxon>Caniformia</taxon>
        <taxon>Canidae</taxon>
        <taxon>Nyctereutes</taxon>
    </lineage>
</organism>
<keyword evidence="9 21" id="KW-0812">Transmembrane</keyword>
<dbReference type="EC" id="3.1.3.4" evidence="7"/>
<keyword evidence="13 21" id="KW-0472">Membrane</keyword>
<gene>
    <name evidence="23" type="ORF">NYPRO_LOCUS13087</name>
</gene>
<evidence type="ECO:0000259" key="22">
    <source>
        <dbReference type="SMART" id="SM00014"/>
    </source>
</evidence>
<dbReference type="Gene3D" id="1.20.144.10">
    <property type="entry name" value="Phosphatidic acid phosphatase type 2/haloperoxidase"/>
    <property type="match status" value="1"/>
</dbReference>
<dbReference type="InterPro" id="IPR043216">
    <property type="entry name" value="PAP-like"/>
</dbReference>
<evidence type="ECO:0000256" key="11">
    <source>
        <dbReference type="ARBA" id="ARBA00022989"/>
    </source>
</evidence>
<comment type="catalytic activity">
    <reaction evidence="17">
        <text>1,2-dioctanoyl-sn-glycero-3-diphosphate + H2O = 1,2-dioctanoyl-sn-glycero-3-phosphate + phosphate + H(+)</text>
        <dbReference type="Rhea" id="RHEA:42856"/>
        <dbReference type="ChEBI" id="CHEBI:15377"/>
        <dbReference type="ChEBI" id="CHEBI:15378"/>
        <dbReference type="ChEBI" id="CHEBI:43474"/>
        <dbReference type="ChEBI" id="CHEBI:78229"/>
        <dbReference type="ChEBI" id="CHEBI:82765"/>
    </reaction>
    <physiologicalReaction direction="left-to-right" evidence="17">
        <dbReference type="Rhea" id="RHEA:42857"/>
    </physiologicalReaction>
</comment>
<keyword evidence="12" id="KW-0443">Lipid metabolism</keyword>
<comment type="pathway">
    <text evidence="14">Phospholipid metabolism.</text>
</comment>
<accession>A0A811YUJ2</accession>
<feature type="transmembrane region" description="Helical" evidence="21">
    <location>
        <begin position="324"/>
        <end position="342"/>
    </location>
</feature>